<dbReference type="GO" id="GO:0004515">
    <property type="term" value="F:nicotinate-nucleotide adenylyltransferase activity"/>
    <property type="evidence" value="ECO:0007669"/>
    <property type="project" value="UniProtKB-UniRule"/>
</dbReference>
<evidence type="ECO:0000256" key="2">
    <source>
        <dbReference type="ARBA" id="ARBA00005019"/>
    </source>
</evidence>
<name>A0A7C3PG77_9CYAN</name>
<evidence type="ECO:0000256" key="9">
    <source>
        <dbReference type="ARBA" id="ARBA00048721"/>
    </source>
</evidence>
<evidence type="ECO:0000256" key="10">
    <source>
        <dbReference type="HAMAP-Rule" id="MF_00244"/>
    </source>
</evidence>
<dbReference type="NCBIfam" id="TIGR00125">
    <property type="entry name" value="cyt_tran_rel"/>
    <property type="match status" value="1"/>
</dbReference>
<keyword evidence="5 10" id="KW-0548">Nucleotidyltransferase</keyword>
<dbReference type="EC" id="2.7.7.18" evidence="10"/>
<comment type="function">
    <text evidence="1 10">Catalyzes the reversible adenylation of nicotinate mononucleotide (NaMN) to nicotinic acid adenine dinucleotide (NaAD).</text>
</comment>
<dbReference type="HAMAP" id="MF_00244">
    <property type="entry name" value="NaMN_adenylyltr"/>
    <property type="match status" value="1"/>
</dbReference>
<evidence type="ECO:0000256" key="1">
    <source>
        <dbReference type="ARBA" id="ARBA00002324"/>
    </source>
</evidence>
<evidence type="ECO:0000256" key="8">
    <source>
        <dbReference type="ARBA" id="ARBA00023027"/>
    </source>
</evidence>
<dbReference type="UniPathway" id="UPA00253">
    <property type="reaction ID" value="UER00332"/>
</dbReference>
<dbReference type="PANTHER" id="PTHR39321:SF3">
    <property type="entry name" value="PHOSPHOPANTETHEINE ADENYLYLTRANSFERASE"/>
    <property type="match status" value="1"/>
</dbReference>
<gene>
    <name evidence="10 12" type="primary">nadD</name>
    <name evidence="12" type="ORF">ENR64_15935</name>
</gene>
<dbReference type="EMBL" id="DSRU01000230">
    <property type="protein sequence ID" value="HFM99214.1"/>
    <property type="molecule type" value="Genomic_DNA"/>
</dbReference>
<reference evidence="12" key="1">
    <citation type="journal article" date="2020" name="mSystems">
        <title>Genome- and Community-Level Interaction Insights into Carbon Utilization and Element Cycling Functions of Hydrothermarchaeota in Hydrothermal Sediment.</title>
        <authorList>
            <person name="Zhou Z."/>
            <person name="Liu Y."/>
            <person name="Xu W."/>
            <person name="Pan J."/>
            <person name="Luo Z.H."/>
            <person name="Li M."/>
        </authorList>
    </citation>
    <scope>NUCLEOTIDE SEQUENCE [LARGE SCALE GENOMIC DNA]</scope>
    <source>
        <strain evidence="12">SpSt-418</strain>
    </source>
</reference>
<dbReference type="Pfam" id="PF01467">
    <property type="entry name" value="CTP_transf_like"/>
    <property type="match status" value="1"/>
</dbReference>
<dbReference type="CDD" id="cd02165">
    <property type="entry name" value="NMNAT"/>
    <property type="match status" value="1"/>
</dbReference>
<dbReference type="NCBIfam" id="NF000840">
    <property type="entry name" value="PRK00071.1-3"/>
    <property type="match status" value="1"/>
</dbReference>
<keyword evidence="6 10" id="KW-0547">Nucleotide-binding</keyword>
<dbReference type="AlphaFoldDB" id="A0A7C3PG77"/>
<keyword evidence="3 10" id="KW-0662">Pyridine nucleotide biosynthesis</keyword>
<evidence type="ECO:0000256" key="3">
    <source>
        <dbReference type="ARBA" id="ARBA00022642"/>
    </source>
</evidence>
<dbReference type="SUPFAM" id="SSF52374">
    <property type="entry name" value="Nucleotidylyl transferase"/>
    <property type="match status" value="1"/>
</dbReference>
<feature type="domain" description="Cytidyltransferase-like" evidence="11">
    <location>
        <begin position="6"/>
        <end position="169"/>
    </location>
</feature>
<evidence type="ECO:0000313" key="12">
    <source>
        <dbReference type="EMBL" id="HFM99214.1"/>
    </source>
</evidence>
<keyword evidence="8 10" id="KW-0520">NAD</keyword>
<dbReference type="Gene3D" id="3.40.50.620">
    <property type="entry name" value="HUPs"/>
    <property type="match status" value="1"/>
</dbReference>
<protein>
    <recommendedName>
        <fullName evidence="10">Probable nicotinate-nucleotide adenylyltransferase</fullName>
        <ecNumber evidence="10">2.7.7.18</ecNumber>
    </recommendedName>
    <alternativeName>
        <fullName evidence="10">Deamido-NAD(+) diphosphorylase</fullName>
    </alternativeName>
    <alternativeName>
        <fullName evidence="10">Deamido-NAD(+) pyrophosphorylase</fullName>
    </alternativeName>
    <alternativeName>
        <fullName evidence="10">Nicotinate mononucleotide adenylyltransferase</fullName>
        <shortName evidence="10">NaMN adenylyltransferase</shortName>
    </alternativeName>
</protein>
<keyword evidence="4 10" id="KW-0808">Transferase</keyword>
<proteinExistence type="inferred from homology"/>
<dbReference type="GO" id="GO:0005524">
    <property type="term" value="F:ATP binding"/>
    <property type="evidence" value="ECO:0007669"/>
    <property type="project" value="UniProtKB-KW"/>
</dbReference>
<dbReference type="InterPro" id="IPR014729">
    <property type="entry name" value="Rossmann-like_a/b/a_fold"/>
</dbReference>
<evidence type="ECO:0000259" key="11">
    <source>
        <dbReference type="Pfam" id="PF01467"/>
    </source>
</evidence>
<dbReference type="GO" id="GO:0009435">
    <property type="term" value="P:NAD+ biosynthetic process"/>
    <property type="evidence" value="ECO:0007669"/>
    <property type="project" value="UniProtKB-UniRule"/>
</dbReference>
<keyword evidence="7 10" id="KW-0067">ATP-binding</keyword>
<evidence type="ECO:0000256" key="6">
    <source>
        <dbReference type="ARBA" id="ARBA00022741"/>
    </source>
</evidence>
<comment type="similarity">
    <text evidence="10">Belongs to the NadD family.</text>
</comment>
<evidence type="ECO:0000256" key="7">
    <source>
        <dbReference type="ARBA" id="ARBA00022840"/>
    </source>
</evidence>
<dbReference type="InterPro" id="IPR004821">
    <property type="entry name" value="Cyt_trans-like"/>
</dbReference>
<dbReference type="InterPro" id="IPR005248">
    <property type="entry name" value="NadD/NMNAT"/>
</dbReference>
<sequence length="196" mass="22640">MRKLAIFGGTFDPVHWGHLLIAETAWEQAELDQVIWVPAANPPHKPELCESFAQRLEMVRRAIADQPAFIASDIDQHQAGRSYAIETLVQLQQHYPQSDWYWILGDDAFKSLPRWRQAHQLIEQCTWLIAPRVTELAHPASTVALNSNVRQMWLKMPQIGVSSSQVRDRVAQQKSIRYLVPESVRLYIESQKLYTK</sequence>
<dbReference type="PANTHER" id="PTHR39321">
    <property type="entry name" value="NICOTINATE-NUCLEOTIDE ADENYLYLTRANSFERASE-RELATED"/>
    <property type="match status" value="1"/>
</dbReference>
<evidence type="ECO:0000256" key="5">
    <source>
        <dbReference type="ARBA" id="ARBA00022695"/>
    </source>
</evidence>
<dbReference type="NCBIfam" id="TIGR00482">
    <property type="entry name" value="nicotinate (nicotinamide) nucleotide adenylyltransferase"/>
    <property type="match status" value="1"/>
</dbReference>
<accession>A0A7C3PG77</accession>
<comment type="pathway">
    <text evidence="2 10">Cofactor biosynthesis; NAD(+) biosynthesis; deamido-NAD(+) from nicotinate D-ribonucleotide: step 1/1.</text>
</comment>
<evidence type="ECO:0000256" key="4">
    <source>
        <dbReference type="ARBA" id="ARBA00022679"/>
    </source>
</evidence>
<comment type="catalytic activity">
    <reaction evidence="9 10">
        <text>nicotinate beta-D-ribonucleotide + ATP + H(+) = deamido-NAD(+) + diphosphate</text>
        <dbReference type="Rhea" id="RHEA:22860"/>
        <dbReference type="ChEBI" id="CHEBI:15378"/>
        <dbReference type="ChEBI" id="CHEBI:30616"/>
        <dbReference type="ChEBI" id="CHEBI:33019"/>
        <dbReference type="ChEBI" id="CHEBI:57502"/>
        <dbReference type="ChEBI" id="CHEBI:58437"/>
        <dbReference type="EC" id="2.7.7.18"/>
    </reaction>
</comment>
<organism evidence="12">
    <name type="scientific">Oscillatoriales cyanobacterium SpSt-418</name>
    <dbReference type="NCBI Taxonomy" id="2282169"/>
    <lineage>
        <taxon>Bacteria</taxon>
        <taxon>Bacillati</taxon>
        <taxon>Cyanobacteriota</taxon>
        <taxon>Cyanophyceae</taxon>
        <taxon>Oscillatoriophycideae</taxon>
        <taxon>Oscillatoriales</taxon>
    </lineage>
</organism>
<comment type="caution">
    <text evidence="12">The sequence shown here is derived from an EMBL/GenBank/DDBJ whole genome shotgun (WGS) entry which is preliminary data.</text>
</comment>